<dbReference type="InterPro" id="IPR032675">
    <property type="entry name" value="LRR_dom_sf"/>
</dbReference>
<protein>
    <submittedName>
        <fullName evidence="2">RHS repeat protein</fullName>
    </submittedName>
</protein>
<evidence type="ECO:0000313" key="3">
    <source>
        <dbReference type="Proteomes" id="UP000824261"/>
    </source>
</evidence>
<gene>
    <name evidence="2" type="ORF">IAA69_00330</name>
</gene>
<reference evidence="2" key="2">
    <citation type="journal article" date="2021" name="PeerJ">
        <title>Extensive microbial diversity within the chicken gut microbiome revealed by metagenomics and culture.</title>
        <authorList>
            <person name="Gilroy R."/>
            <person name="Ravi A."/>
            <person name="Getino M."/>
            <person name="Pursley I."/>
            <person name="Horton D.L."/>
            <person name="Alikhan N.F."/>
            <person name="Baker D."/>
            <person name="Gharbi K."/>
            <person name="Hall N."/>
            <person name="Watson M."/>
            <person name="Adriaenssens E.M."/>
            <person name="Foster-Nyarko E."/>
            <person name="Jarju S."/>
            <person name="Secka A."/>
            <person name="Antonio M."/>
            <person name="Oren A."/>
            <person name="Chaudhuri R.R."/>
            <person name="La Ragione R."/>
            <person name="Hildebrand F."/>
            <person name="Pallen M.J."/>
        </authorList>
    </citation>
    <scope>NUCLEOTIDE SEQUENCE</scope>
    <source>
        <strain evidence="2">ChiGjej1B1-2707</strain>
    </source>
</reference>
<feature type="region of interest" description="Disordered" evidence="1">
    <location>
        <begin position="559"/>
        <end position="604"/>
    </location>
</feature>
<dbReference type="Pfam" id="PF05593">
    <property type="entry name" value="RHS_repeat"/>
    <property type="match status" value="1"/>
</dbReference>
<comment type="caution">
    <text evidence="2">The sequence shown here is derived from an EMBL/GenBank/DDBJ whole genome shotgun (WGS) entry which is preliminary data.</text>
</comment>
<proteinExistence type="predicted"/>
<name>A0A9D0ZYX3_9ACTN</name>
<sequence>MPEDERRPKKRTVKTATCIAIAVAALLLGAVGGFFAARAVLPGMFGLTFVNGVAFPDEMMRTAIEEQVDLDHNGILTENETSAIVALEVYPQSFTFLTVNTVDDSNARMTGVDPTPGNAPVWSGQESRQITLEGIGCFANIKTIVCGGVTIDHLDFAGVDGLEFVDLQGSSVGSVDLSHNASISTVFCDPSVQVVGLEEAGLYAADLPTTVTRTLPDGQVQSYEMTYLGDGRPNCLTYSSGEQTELQYFKYDEAGRLSERTSGEDGPMYQYSYNEDGRIVGVTDMRQTGLSRGDYAFSYDGEGRLSSFTMQTMHSNVARSYTYDGERLGAIDLSGTYSSTGGETVQNTTIAYGESGQAWRVETWRNNGLAGPLTICDTGSYSYDDAGRLVLETDSTEQYSTALDLYYAKATYDGNGFPTTVEYGLAESDDVRTAELACNADGYVESIAISSPENDGIGGTVFKITYVKRIGSLDDRAKEAYVPKVSIEFGLATWNGPSSDDLWFPGGGAPQYGVVFSVRDAAYVPFDSVDPVPSLALCPGELSLRAHDRDSLNGVPAVASSVGASEGEDLSEKQEAGSQSESSSSKSAEQGEENAPSKQEEPVEALPGLDLSNAETYQGVNQFLSNFTEMNFARTSPFDSTAAPEGNVIGAFVGEHCRINKTDVVEYAPGNSYDIPGPGGGGAQGVYNARIPESVLDEVTQRYLGTTYDHAIFDDAYYCYDGWLYFGVTAPGTANGIALATSSEGIGDGLYRVSYVVYTSGTPYNALDTSLYGMSEEELLGHLDGGQQAYSGTAVVRPNGDGYQLVSMRAS</sequence>
<evidence type="ECO:0000313" key="2">
    <source>
        <dbReference type="EMBL" id="HIR00715.1"/>
    </source>
</evidence>
<dbReference type="AlphaFoldDB" id="A0A9D0ZYX3"/>
<dbReference type="InterPro" id="IPR031325">
    <property type="entry name" value="RHS_repeat"/>
</dbReference>
<dbReference type="Proteomes" id="UP000824261">
    <property type="component" value="Unassembled WGS sequence"/>
</dbReference>
<accession>A0A9D0ZYX3</accession>
<dbReference type="Gene3D" id="3.80.10.10">
    <property type="entry name" value="Ribonuclease Inhibitor"/>
    <property type="match status" value="1"/>
</dbReference>
<organism evidence="2 3">
    <name type="scientific">Candidatus Aveggerthella stercoripullorum</name>
    <dbReference type="NCBI Taxonomy" id="2840688"/>
    <lineage>
        <taxon>Bacteria</taxon>
        <taxon>Bacillati</taxon>
        <taxon>Actinomycetota</taxon>
        <taxon>Coriobacteriia</taxon>
        <taxon>Eggerthellales</taxon>
        <taxon>Eggerthellaceae</taxon>
        <taxon>Eggerthellaceae incertae sedis</taxon>
        <taxon>Candidatus Aveggerthella</taxon>
    </lineage>
</organism>
<reference evidence="2" key="1">
    <citation type="submission" date="2020-10" db="EMBL/GenBank/DDBJ databases">
        <authorList>
            <person name="Gilroy R."/>
        </authorList>
    </citation>
    <scope>NUCLEOTIDE SEQUENCE</scope>
    <source>
        <strain evidence="2">ChiGjej1B1-2707</strain>
    </source>
</reference>
<evidence type="ECO:0000256" key="1">
    <source>
        <dbReference type="SAM" id="MobiDB-lite"/>
    </source>
</evidence>
<dbReference type="EMBL" id="DVGB01000004">
    <property type="protein sequence ID" value="HIR00715.1"/>
    <property type="molecule type" value="Genomic_DNA"/>
</dbReference>
<feature type="compositionally biased region" description="Low complexity" evidence="1">
    <location>
        <begin position="576"/>
        <end position="588"/>
    </location>
</feature>